<keyword evidence="2" id="KW-0732">Signal</keyword>
<evidence type="ECO:0000256" key="1">
    <source>
        <dbReference type="SAM" id="MobiDB-lite"/>
    </source>
</evidence>
<feature type="domain" description="BIG2" evidence="3">
    <location>
        <begin position="410"/>
        <end position="487"/>
    </location>
</feature>
<dbReference type="AlphaFoldDB" id="A0A7M1XHS6"/>
<feature type="domain" description="BIG2" evidence="3">
    <location>
        <begin position="118"/>
        <end position="196"/>
    </location>
</feature>
<evidence type="ECO:0000313" key="5">
    <source>
        <dbReference type="Proteomes" id="UP000593591"/>
    </source>
</evidence>
<dbReference type="SUPFAM" id="SSF49373">
    <property type="entry name" value="Invasin/intimin cell-adhesion fragments"/>
    <property type="match status" value="3"/>
</dbReference>
<dbReference type="InterPro" id="IPR003343">
    <property type="entry name" value="Big_2"/>
</dbReference>
<dbReference type="SMART" id="SM00635">
    <property type="entry name" value="BID_2"/>
    <property type="match status" value="3"/>
</dbReference>
<evidence type="ECO:0000313" key="4">
    <source>
        <dbReference type="EMBL" id="QOS38984.1"/>
    </source>
</evidence>
<dbReference type="Pfam" id="PF02368">
    <property type="entry name" value="Big_2"/>
    <property type="match status" value="3"/>
</dbReference>
<feature type="chain" id="PRO_5032706831" description="BIG2 domain-containing protein" evidence="2">
    <location>
        <begin position="19"/>
        <end position="788"/>
    </location>
</feature>
<feature type="domain" description="BIG2" evidence="3">
    <location>
        <begin position="604"/>
        <end position="681"/>
    </location>
</feature>
<sequence>MKKVRLLALSLVSLGLLAACTRTTSSTKPSSTQNSSFTSVSTSVSDSTSLGSSSSSVVDSSFDSSESSNVDNSSVVDSSIVEDSSVESSIIDSSLEDSSQLSSEDTSSSQDSSIAFIDVTSITISNGKVSTLRVGEKVNFLAGVKPNNATDKSVIWHVSDENVASISSTGELTALSVGSVTVYATSNNAASEVKSNEITIQVKEQPKVDNAILGKWKWSDYPEDTIIDISNNKVSVVFGNNNATASLDFADVDDDGYCLFGVFKDKNTPGYLKAKISHSYQDQLEIIYNIVDSANVTQKVNVYTQNESAIRYIKAESMSLRSSYTYLKPNQTTSISAVFGPRGASEEKWSLESDDTNIVAIKTSSGETNKTTMSLSDKTIIAKGEGDVTLRATSESGLTASIDINVAITKVSKITVTLENDHIEVGSATKASATVEPEDADNASFTWSSSNSEIATVDETGAVRAVGAGECEIIATANDGSGVIGKATLYVNEKQELNIYGKYTGTTPDYNAEIIFEIKKDNTATLEIDPDGYTEGESGTFALSSQDNGVYTFVGSYGDENAKVVFNGKNNTLSLLDSSDSPLLVYYQLETLENVALVKQAEKKVTEIEVELKDDSIFVGDTTTAKAIITPKDAGDLSVTWSSSKESVATVDDKGVVTGIKSGSANIIATANDGSGVVGMATIYVQAKKNIAGSYSGETSYGSLSFTFTVAEDNTATLEVPDAEENGEFTLSSVDGNIYTFEGTYADVDCKVIFDTKNMTLTLMNEDDDVMIIFYGTDAIDDVSVTKN</sequence>
<evidence type="ECO:0000259" key="3">
    <source>
        <dbReference type="SMART" id="SM00635"/>
    </source>
</evidence>
<feature type="region of interest" description="Disordered" evidence="1">
    <location>
        <begin position="24"/>
        <end position="78"/>
    </location>
</feature>
<dbReference type="KEGG" id="trc:DYE49_00325"/>
<dbReference type="Proteomes" id="UP000593591">
    <property type="component" value="Chromosome"/>
</dbReference>
<reference evidence="4 5" key="1">
    <citation type="submission" date="2018-08" db="EMBL/GenBank/DDBJ databases">
        <title>The first complete genome of Treponema rectale (CHPAT), a commensal spirochete of the bovine rectum.</title>
        <authorList>
            <person name="Staton G.J."/>
            <person name="Clegg S.R."/>
            <person name="Carter S.D."/>
            <person name="Radford A.D."/>
            <person name="Darby A."/>
            <person name="Hall N."/>
            <person name="Birtles R.J."/>
            <person name="Evans N.J."/>
        </authorList>
    </citation>
    <scope>NUCLEOTIDE SEQUENCE [LARGE SCALE GENOMIC DNA]</scope>
    <source>
        <strain evidence="4 5">CHPA</strain>
    </source>
</reference>
<organism evidence="4 5">
    <name type="scientific">Treponema rectale</name>
    <dbReference type="NCBI Taxonomy" id="744512"/>
    <lineage>
        <taxon>Bacteria</taxon>
        <taxon>Pseudomonadati</taxon>
        <taxon>Spirochaetota</taxon>
        <taxon>Spirochaetia</taxon>
        <taxon>Spirochaetales</taxon>
        <taxon>Treponemataceae</taxon>
        <taxon>Treponema</taxon>
    </lineage>
</organism>
<proteinExistence type="predicted"/>
<dbReference type="EMBL" id="CP031517">
    <property type="protein sequence ID" value="QOS38984.1"/>
    <property type="molecule type" value="Genomic_DNA"/>
</dbReference>
<dbReference type="InterPro" id="IPR008964">
    <property type="entry name" value="Invasin/intimin_cell_adhesion"/>
</dbReference>
<evidence type="ECO:0000256" key="2">
    <source>
        <dbReference type="SAM" id="SignalP"/>
    </source>
</evidence>
<name>A0A7M1XHS6_9SPIR</name>
<feature type="signal peptide" evidence="2">
    <location>
        <begin position="1"/>
        <end position="18"/>
    </location>
</feature>
<dbReference type="Gene3D" id="2.60.40.1080">
    <property type="match status" value="4"/>
</dbReference>
<accession>A0A7M1XHS6</accession>
<dbReference type="PROSITE" id="PS51257">
    <property type="entry name" value="PROKAR_LIPOPROTEIN"/>
    <property type="match status" value="1"/>
</dbReference>
<gene>
    <name evidence="4" type="ORF">DYE49_00325</name>
</gene>
<protein>
    <recommendedName>
        <fullName evidence="3">BIG2 domain-containing protein</fullName>
    </recommendedName>
</protein>